<sequence>MEPLDLTPDMLLRAYAIGVFPMAEDRDDPDLFWIDPRMRGIIDMTAFHVPKRLRRTIRSRKYRVSFDENFEGIMDGCAESTERRPRTWINDKILTLYTSLHRMGHAHSVEVWEGDLLAGGLYGVTLGGAFFGESMFSRRRDASKVALVHLVARLKAANFTLLDTQFVTKHLERFGATEVPRADYRAMLAEALNTHADFFSRYRADEVEAFLDRIAHPA</sequence>
<dbReference type="HAMAP" id="MF_00688">
    <property type="entry name" value="Leu_Phe_trans"/>
    <property type="match status" value="1"/>
</dbReference>
<evidence type="ECO:0000256" key="2">
    <source>
        <dbReference type="ARBA" id="ARBA00022679"/>
    </source>
</evidence>
<comment type="catalytic activity">
    <reaction evidence="4">
        <text>N-terminal L-arginyl-[protein] + L-leucyl-tRNA(Leu) = N-terminal L-leucyl-L-arginyl-[protein] + tRNA(Leu) + H(+)</text>
        <dbReference type="Rhea" id="RHEA:50416"/>
        <dbReference type="Rhea" id="RHEA-COMP:9613"/>
        <dbReference type="Rhea" id="RHEA-COMP:9622"/>
        <dbReference type="Rhea" id="RHEA-COMP:12672"/>
        <dbReference type="Rhea" id="RHEA-COMP:12673"/>
        <dbReference type="ChEBI" id="CHEBI:15378"/>
        <dbReference type="ChEBI" id="CHEBI:64719"/>
        <dbReference type="ChEBI" id="CHEBI:78442"/>
        <dbReference type="ChEBI" id="CHEBI:78494"/>
        <dbReference type="ChEBI" id="CHEBI:133044"/>
        <dbReference type="EC" id="2.3.2.6"/>
    </reaction>
</comment>
<dbReference type="Pfam" id="PF03588">
    <property type="entry name" value="Leu_Phe_trans"/>
    <property type="match status" value="1"/>
</dbReference>
<dbReference type="PANTHER" id="PTHR30098">
    <property type="entry name" value="LEUCYL/PHENYLALANYL-TRNA--PROTEIN TRANSFERASE"/>
    <property type="match status" value="1"/>
</dbReference>
<dbReference type="GO" id="GO:0008914">
    <property type="term" value="F:leucyl-tRNA--protein transferase activity"/>
    <property type="evidence" value="ECO:0007669"/>
    <property type="project" value="UniProtKB-UniRule"/>
</dbReference>
<name>A0A8J7RZX1_9PROT</name>
<comment type="catalytic activity">
    <reaction evidence="4">
        <text>L-phenylalanyl-tRNA(Phe) + an N-terminal L-alpha-aminoacyl-[protein] = an N-terminal L-phenylalanyl-L-alpha-aminoacyl-[protein] + tRNA(Phe)</text>
        <dbReference type="Rhea" id="RHEA:43632"/>
        <dbReference type="Rhea" id="RHEA-COMP:9668"/>
        <dbReference type="Rhea" id="RHEA-COMP:9699"/>
        <dbReference type="Rhea" id="RHEA-COMP:10636"/>
        <dbReference type="Rhea" id="RHEA-COMP:10637"/>
        <dbReference type="ChEBI" id="CHEBI:78442"/>
        <dbReference type="ChEBI" id="CHEBI:78531"/>
        <dbReference type="ChEBI" id="CHEBI:78597"/>
        <dbReference type="ChEBI" id="CHEBI:83561"/>
        <dbReference type="EC" id="2.3.2.6"/>
    </reaction>
</comment>
<dbReference type="AlphaFoldDB" id="A0A8J7RZX1"/>
<keyword evidence="1 4" id="KW-0963">Cytoplasm</keyword>
<dbReference type="FunFam" id="3.40.630.70:FF:000001">
    <property type="entry name" value="Leucyl/phenylalanyl-tRNA--protein transferase"/>
    <property type="match status" value="1"/>
</dbReference>
<comment type="catalytic activity">
    <reaction evidence="4">
        <text>N-terminal L-lysyl-[protein] + L-leucyl-tRNA(Leu) = N-terminal L-leucyl-L-lysyl-[protein] + tRNA(Leu) + H(+)</text>
        <dbReference type="Rhea" id="RHEA:12340"/>
        <dbReference type="Rhea" id="RHEA-COMP:9613"/>
        <dbReference type="Rhea" id="RHEA-COMP:9622"/>
        <dbReference type="Rhea" id="RHEA-COMP:12670"/>
        <dbReference type="Rhea" id="RHEA-COMP:12671"/>
        <dbReference type="ChEBI" id="CHEBI:15378"/>
        <dbReference type="ChEBI" id="CHEBI:65249"/>
        <dbReference type="ChEBI" id="CHEBI:78442"/>
        <dbReference type="ChEBI" id="CHEBI:78494"/>
        <dbReference type="ChEBI" id="CHEBI:133043"/>
        <dbReference type="EC" id="2.3.2.6"/>
    </reaction>
</comment>
<dbReference type="Gene3D" id="3.40.630.70">
    <property type="entry name" value="Leucyl/phenylalanyl-tRNA-protein transferase, C-terminal domain"/>
    <property type="match status" value="1"/>
</dbReference>
<dbReference type="PANTHER" id="PTHR30098:SF2">
    <property type="entry name" value="LEUCYL_PHENYLALANYL-TRNA--PROTEIN TRANSFERASE"/>
    <property type="match status" value="1"/>
</dbReference>
<comment type="function">
    <text evidence="4">Functions in the N-end rule pathway of protein degradation where it conjugates Leu, Phe and, less efficiently, Met from aminoacyl-tRNAs to the N-termini of proteins containing an N-terminal arginine or lysine.</text>
</comment>
<comment type="subcellular location">
    <subcellularLocation>
        <location evidence="4">Cytoplasm</location>
    </subcellularLocation>
</comment>
<evidence type="ECO:0000256" key="3">
    <source>
        <dbReference type="ARBA" id="ARBA00023315"/>
    </source>
</evidence>
<evidence type="ECO:0000256" key="1">
    <source>
        <dbReference type="ARBA" id="ARBA00022490"/>
    </source>
</evidence>
<organism evidence="5 6">
    <name type="scientific">Marivibrio halodurans</name>
    <dbReference type="NCBI Taxonomy" id="2039722"/>
    <lineage>
        <taxon>Bacteria</taxon>
        <taxon>Pseudomonadati</taxon>
        <taxon>Pseudomonadota</taxon>
        <taxon>Alphaproteobacteria</taxon>
        <taxon>Rhodospirillales</taxon>
        <taxon>Rhodospirillaceae</taxon>
        <taxon>Marivibrio</taxon>
    </lineage>
</organism>
<dbReference type="InterPro" id="IPR004616">
    <property type="entry name" value="Leu/Phe-tRNA_Trfase"/>
</dbReference>
<dbReference type="GO" id="GO:0005737">
    <property type="term" value="C:cytoplasm"/>
    <property type="evidence" value="ECO:0007669"/>
    <property type="project" value="UniProtKB-SubCell"/>
</dbReference>
<evidence type="ECO:0000256" key="4">
    <source>
        <dbReference type="HAMAP-Rule" id="MF_00688"/>
    </source>
</evidence>
<reference evidence="5" key="1">
    <citation type="submission" date="2021-04" db="EMBL/GenBank/DDBJ databases">
        <authorList>
            <person name="Zhang D.-C."/>
        </authorList>
    </citation>
    <scope>NUCLEOTIDE SEQUENCE</scope>
    <source>
        <strain evidence="5">CGMCC 1.15697</strain>
    </source>
</reference>
<dbReference type="InterPro" id="IPR042203">
    <property type="entry name" value="Leu/Phe-tRNA_Trfase_C"/>
</dbReference>
<keyword evidence="3 4" id="KW-0012">Acyltransferase</keyword>
<dbReference type="Proteomes" id="UP000672602">
    <property type="component" value="Unassembled WGS sequence"/>
</dbReference>
<evidence type="ECO:0000313" key="6">
    <source>
        <dbReference type="Proteomes" id="UP000672602"/>
    </source>
</evidence>
<dbReference type="EMBL" id="JAGMWN010000004">
    <property type="protein sequence ID" value="MBP5857350.1"/>
    <property type="molecule type" value="Genomic_DNA"/>
</dbReference>
<dbReference type="NCBIfam" id="TIGR00667">
    <property type="entry name" value="aat"/>
    <property type="match status" value="1"/>
</dbReference>
<proteinExistence type="inferred from homology"/>
<dbReference type="InterPro" id="IPR016181">
    <property type="entry name" value="Acyl_CoA_acyltransferase"/>
</dbReference>
<keyword evidence="6" id="KW-1185">Reference proteome</keyword>
<keyword evidence="2 4" id="KW-0808">Transferase</keyword>
<dbReference type="GO" id="GO:0030163">
    <property type="term" value="P:protein catabolic process"/>
    <property type="evidence" value="ECO:0007669"/>
    <property type="project" value="UniProtKB-UniRule"/>
</dbReference>
<comment type="caution">
    <text evidence="5">The sequence shown here is derived from an EMBL/GenBank/DDBJ whole genome shotgun (WGS) entry which is preliminary data.</text>
</comment>
<dbReference type="EC" id="2.3.2.6" evidence="4"/>
<dbReference type="SUPFAM" id="SSF55729">
    <property type="entry name" value="Acyl-CoA N-acyltransferases (Nat)"/>
    <property type="match status" value="1"/>
</dbReference>
<dbReference type="RefSeq" id="WP_210681937.1">
    <property type="nucleotide sequence ID" value="NZ_JAGMWN010000004.1"/>
</dbReference>
<protein>
    <recommendedName>
        <fullName evidence="4">Leucyl/phenylalanyl-tRNA--protein transferase</fullName>
        <ecNumber evidence="4">2.3.2.6</ecNumber>
    </recommendedName>
    <alternativeName>
        <fullName evidence="4">L/F-transferase</fullName>
    </alternativeName>
    <alternativeName>
        <fullName evidence="4">Leucyltransferase</fullName>
    </alternativeName>
    <alternativeName>
        <fullName evidence="4">Phenyalanyltransferase</fullName>
    </alternativeName>
</protein>
<evidence type="ECO:0000313" key="5">
    <source>
        <dbReference type="EMBL" id="MBP5857350.1"/>
    </source>
</evidence>
<accession>A0A8J7RZX1</accession>
<comment type="similarity">
    <text evidence="4">Belongs to the L/F-transferase family.</text>
</comment>
<gene>
    <name evidence="4" type="primary">aat</name>
    <name evidence="5" type="ORF">KAJ83_10050</name>
</gene>